<proteinExistence type="predicted"/>
<dbReference type="SUPFAM" id="SSF159894">
    <property type="entry name" value="YgaC/TfoX-N like"/>
    <property type="match status" value="1"/>
</dbReference>
<dbReference type="RefSeq" id="WP_076345985.1">
    <property type="nucleotide sequence ID" value="NZ_CP019082.1"/>
</dbReference>
<evidence type="ECO:0000313" key="2">
    <source>
        <dbReference type="EMBL" id="APW60976.1"/>
    </source>
</evidence>
<sequence length="107" mass="11838">MPFSESLAARTRDALVREKDISEKKMFGGLCFLLHGKLLVGVYGDSLLLRLGPDGAKAALKEPHVRQMDMGGRPMKGWVIVEPEGVDADRQLAGWIERAVEFVMTIL</sequence>
<feature type="domain" description="TfoX N-terminal" evidence="1">
    <location>
        <begin position="19"/>
        <end position="102"/>
    </location>
</feature>
<dbReference type="InterPro" id="IPR007076">
    <property type="entry name" value="TfoX_N"/>
</dbReference>
<dbReference type="STRING" id="1387353.BSF38_02473"/>
<keyword evidence="3" id="KW-1185">Reference proteome</keyword>
<name>A0A1U7CPZ8_9BACT</name>
<reference evidence="3" key="1">
    <citation type="submission" date="2016-12" db="EMBL/GenBank/DDBJ databases">
        <title>Comparative genomics of four Isosphaeraceae planctomycetes: a common pool of plasmids and glycoside hydrolase genes.</title>
        <authorList>
            <person name="Ivanova A."/>
        </authorList>
    </citation>
    <scope>NUCLEOTIDE SEQUENCE [LARGE SCALE GENOMIC DNA]</scope>
    <source>
        <strain evidence="3">PX4</strain>
    </source>
</reference>
<dbReference type="AlphaFoldDB" id="A0A1U7CPZ8"/>
<gene>
    <name evidence="2" type="ORF">BSF38_02473</name>
</gene>
<evidence type="ECO:0000259" key="1">
    <source>
        <dbReference type="Pfam" id="PF04993"/>
    </source>
</evidence>
<dbReference type="Gene3D" id="3.30.1460.30">
    <property type="entry name" value="YgaC/TfoX-N like chaperone"/>
    <property type="match status" value="1"/>
</dbReference>
<dbReference type="Proteomes" id="UP000186309">
    <property type="component" value="Chromosome"/>
</dbReference>
<accession>A0A1U7CPZ8</accession>
<protein>
    <recommendedName>
        <fullName evidence="1">TfoX N-terminal domain-containing protein</fullName>
    </recommendedName>
</protein>
<dbReference type="OrthoDB" id="214902at2"/>
<dbReference type="EMBL" id="CP019082">
    <property type="protein sequence ID" value="APW60976.1"/>
    <property type="molecule type" value="Genomic_DNA"/>
</dbReference>
<dbReference type="KEGG" id="pbor:BSF38_02473"/>
<organism evidence="2 3">
    <name type="scientific">Paludisphaera borealis</name>
    <dbReference type="NCBI Taxonomy" id="1387353"/>
    <lineage>
        <taxon>Bacteria</taxon>
        <taxon>Pseudomonadati</taxon>
        <taxon>Planctomycetota</taxon>
        <taxon>Planctomycetia</taxon>
        <taxon>Isosphaerales</taxon>
        <taxon>Isosphaeraceae</taxon>
        <taxon>Paludisphaera</taxon>
    </lineage>
</organism>
<evidence type="ECO:0000313" key="3">
    <source>
        <dbReference type="Proteomes" id="UP000186309"/>
    </source>
</evidence>
<dbReference type="Pfam" id="PF04993">
    <property type="entry name" value="TfoX_N"/>
    <property type="match status" value="1"/>
</dbReference>